<dbReference type="EMBL" id="HBUF01055685">
    <property type="protein sequence ID" value="CAG6623773.1"/>
    <property type="molecule type" value="Transcribed_RNA"/>
</dbReference>
<dbReference type="AlphaFoldDB" id="A0A8D8M830"/>
<accession>A0A8D8M830</accession>
<reference evidence="1" key="1">
    <citation type="submission" date="2021-05" db="EMBL/GenBank/DDBJ databases">
        <authorList>
            <person name="Alioto T."/>
            <person name="Alioto T."/>
            <person name="Gomez Garrido J."/>
        </authorList>
    </citation>
    <scope>NUCLEOTIDE SEQUENCE</scope>
</reference>
<protein>
    <submittedName>
        <fullName evidence="1">Uncharacterized protein</fullName>
    </submittedName>
</protein>
<proteinExistence type="predicted"/>
<evidence type="ECO:0000313" key="1">
    <source>
        <dbReference type="EMBL" id="CAG6623775.1"/>
    </source>
</evidence>
<dbReference type="EMBL" id="HBUF01055684">
    <property type="protein sequence ID" value="CAG6623771.1"/>
    <property type="molecule type" value="Transcribed_RNA"/>
</dbReference>
<dbReference type="EMBL" id="HBUF01055686">
    <property type="protein sequence ID" value="CAG6623775.1"/>
    <property type="molecule type" value="Transcribed_RNA"/>
</dbReference>
<name>A0A8D8M830_9HEMI</name>
<organism evidence="1">
    <name type="scientific">Cacopsylla melanoneura</name>
    <dbReference type="NCBI Taxonomy" id="428564"/>
    <lineage>
        <taxon>Eukaryota</taxon>
        <taxon>Metazoa</taxon>
        <taxon>Ecdysozoa</taxon>
        <taxon>Arthropoda</taxon>
        <taxon>Hexapoda</taxon>
        <taxon>Insecta</taxon>
        <taxon>Pterygota</taxon>
        <taxon>Neoptera</taxon>
        <taxon>Paraneoptera</taxon>
        <taxon>Hemiptera</taxon>
        <taxon>Sternorrhyncha</taxon>
        <taxon>Psylloidea</taxon>
        <taxon>Psyllidae</taxon>
        <taxon>Psyllinae</taxon>
        <taxon>Cacopsylla</taxon>
    </lineage>
</organism>
<sequence>MEVVLEVMVIMEAREAMDPEVLELAVSRKEVLEIMLTMAAREEVPEIIVAMAAKEEVPEVMVAMAVREEVPEATVRQRTLFRLGFEPAPPGLPRRRSDD</sequence>